<dbReference type="OrthoDB" id="543373at2759"/>
<evidence type="ECO:0000313" key="3">
    <source>
        <dbReference type="EMBL" id="CAF4081747.1"/>
    </source>
</evidence>
<dbReference type="Proteomes" id="UP000681722">
    <property type="component" value="Unassembled WGS sequence"/>
</dbReference>
<dbReference type="EMBL" id="CAJOBC010076330">
    <property type="protein sequence ID" value="CAF4259776.1"/>
    <property type="molecule type" value="Genomic_DNA"/>
</dbReference>
<protein>
    <submittedName>
        <fullName evidence="2">Uncharacterized protein</fullName>
    </submittedName>
</protein>
<dbReference type="Proteomes" id="UP000677228">
    <property type="component" value="Unassembled WGS sequence"/>
</dbReference>
<evidence type="ECO:0000313" key="2">
    <source>
        <dbReference type="EMBL" id="CAF1372284.1"/>
    </source>
</evidence>
<dbReference type="Gene3D" id="1.25.10.10">
    <property type="entry name" value="Leucine-rich Repeat Variant"/>
    <property type="match status" value="1"/>
</dbReference>
<dbReference type="Proteomes" id="UP000682733">
    <property type="component" value="Unassembled WGS sequence"/>
</dbReference>
<dbReference type="EMBL" id="CAJNOK010018137">
    <property type="protein sequence ID" value="CAF1276652.1"/>
    <property type="molecule type" value="Genomic_DNA"/>
</dbReference>
<evidence type="ECO:0000313" key="1">
    <source>
        <dbReference type="EMBL" id="CAF1276652.1"/>
    </source>
</evidence>
<dbReference type="Pfam" id="PF18829">
    <property type="entry name" value="Importin_rep_6"/>
    <property type="match status" value="1"/>
</dbReference>
<dbReference type="AlphaFoldDB" id="A0A815IRQ9"/>
<name>A0A815IRQ9_9BILA</name>
<proteinExistence type="predicted"/>
<dbReference type="Proteomes" id="UP000663829">
    <property type="component" value="Unassembled WGS sequence"/>
</dbReference>
<dbReference type="EMBL" id="CAJNOQ010015983">
    <property type="protein sequence ID" value="CAF1372284.1"/>
    <property type="molecule type" value="Genomic_DNA"/>
</dbReference>
<sequence length="149" mass="17734">VCAAVAEALPHLLECEKLLGDKCLRQMWQNMKKEFFSVIKIKYKVPYELFSSLGKCIETLGRSCLTGDELRELTNILDQHLNKHFEQCDELQKQRRDEDFDEEVEEELNEDDDCDAYTLMRLSDIIRLTPRFQKLIFFFTNVLFKLWCQ</sequence>
<accession>A0A815IRQ9</accession>
<comment type="caution">
    <text evidence="2">The sequence shown here is derived from an EMBL/GenBank/DDBJ whole genome shotgun (WGS) entry which is preliminary data.</text>
</comment>
<keyword evidence="5" id="KW-1185">Reference proteome</keyword>
<gene>
    <name evidence="2" type="ORF">GPM918_LOCUS31916</name>
    <name evidence="1" type="ORF">OVA965_LOCUS27443</name>
    <name evidence="4" type="ORF">SRO942_LOCUS32567</name>
    <name evidence="3" type="ORF">TMI583_LOCUS28187</name>
</gene>
<dbReference type="EMBL" id="CAJOBA010039698">
    <property type="protein sequence ID" value="CAF4081747.1"/>
    <property type="molecule type" value="Genomic_DNA"/>
</dbReference>
<evidence type="ECO:0000313" key="5">
    <source>
        <dbReference type="Proteomes" id="UP000663829"/>
    </source>
</evidence>
<feature type="non-terminal residue" evidence="2">
    <location>
        <position position="149"/>
    </location>
</feature>
<organism evidence="2 5">
    <name type="scientific">Didymodactylos carnosus</name>
    <dbReference type="NCBI Taxonomy" id="1234261"/>
    <lineage>
        <taxon>Eukaryota</taxon>
        <taxon>Metazoa</taxon>
        <taxon>Spiralia</taxon>
        <taxon>Gnathifera</taxon>
        <taxon>Rotifera</taxon>
        <taxon>Eurotatoria</taxon>
        <taxon>Bdelloidea</taxon>
        <taxon>Philodinida</taxon>
        <taxon>Philodinidae</taxon>
        <taxon>Didymodactylos</taxon>
    </lineage>
</organism>
<dbReference type="InterPro" id="IPR041389">
    <property type="entry name" value="Importin_rep_6"/>
</dbReference>
<evidence type="ECO:0000313" key="4">
    <source>
        <dbReference type="EMBL" id="CAF4259776.1"/>
    </source>
</evidence>
<dbReference type="InterPro" id="IPR011989">
    <property type="entry name" value="ARM-like"/>
</dbReference>
<reference evidence="2" key="1">
    <citation type="submission" date="2021-02" db="EMBL/GenBank/DDBJ databases">
        <authorList>
            <person name="Nowell W R."/>
        </authorList>
    </citation>
    <scope>NUCLEOTIDE SEQUENCE</scope>
</reference>